<gene>
    <name evidence="5" type="ORF">OCK74_24550</name>
</gene>
<protein>
    <submittedName>
        <fullName evidence="5">Helix-turn-helix domain-containing protein</fullName>
    </submittedName>
</protein>
<dbReference type="GO" id="GO:0003700">
    <property type="term" value="F:DNA-binding transcription factor activity"/>
    <property type="evidence" value="ECO:0007669"/>
    <property type="project" value="InterPro"/>
</dbReference>
<evidence type="ECO:0000259" key="4">
    <source>
        <dbReference type="PROSITE" id="PS01124"/>
    </source>
</evidence>
<name>A0A9X2XPV9_9BACT</name>
<evidence type="ECO:0000256" key="1">
    <source>
        <dbReference type="ARBA" id="ARBA00023015"/>
    </source>
</evidence>
<evidence type="ECO:0000313" key="6">
    <source>
        <dbReference type="Proteomes" id="UP001155483"/>
    </source>
</evidence>
<dbReference type="Pfam" id="PF12833">
    <property type="entry name" value="HTH_18"/>
    <property type="match status" value="1"/>
</dbReference>
<dbReference type="Proteomes" id="UP001155483">
    <property type="component" value="Unassembled WGS sequence"/>
</dbReference>
<evidence type="ECO:0000313" key="5">
    <source>
        <dbReference type="EMBL" id="MCU7552313.1"/>
    </source>
</evidence>
<dbReference type="RefSeq" id="WP_279299749.1">
    <property type="nucleotide sequence ID" value="NZ_JAOTIF010000032.1"/>
</dbReference>
<dbReference type="InterPro" id="IPR020449">
    <property type="entry name" value="Tscrpt_reg_AraC-type_HTH"/>
</dbReference>
<accession>A0A9X2XPV9</accession>
<dbReference type="SMART" id="SM00342">
    <property type="entry name" value="HTH_ARAC"/>
    <property type="match status" value="1"/>
</dbReference>
<keyword evidence="2" id="KW-0238">DNA-binding</keyword>
<organism evidence="5 6">
    <name type="scientific">Paraflavisolibacter caeni</name>
    <dbReference type="NCBI Taxonomy" id="2982496"/>
    <lineage>
        <taxon>Bacteria</taxon>
        <taxon>Pseudomonadati</taxon>
        <taxon>Bacteroidota</taxon>
        <taxon>Chitinophagia</taxon>
        <taxon>Chitinophagales</taxon>
        <taxon>Chitinophagaceae</taxon>
        <taxon>Paraflavisolibacter</taxon>
    </lineage>
</organism>
<evidence type="ECO:0000256" key="3">
    <source>
        <dbReference type="ARBA" id="ARBA00023163"/>
    </source>
</evidence>
<dbReference type="PANTHER" id="PTHR43280">
    <property type="entry name" value="ARAC-FAMILY TRANSCRIPTIONAL REGULATOR"/>
    <property type="match status" value="1"/>
</dbReference>
<dbReference type="InterPro" id="IPR018060">
    <property type="entry name" value="HTH_AraC"/>
</dbReference>
<reference evidence="5" key="2">
    <citation type="submission" date="2023-04" db="EMBL/GenBank/DDBJ databases">
        <title>Paracnuella aquatica gen. nov., sp. nov., a member of the family Chitinophagaceae isolated from a hot spring.</title>
        <authorList>
            <person name="Wang C."/>
        </authorList>
    </citation>
    <scope>NUCLEOTIDE SEQUENCE</scope>
    <source>
        <strain evidence="5">LB-8</strain>
    </source>
</reference>
<keyword evidence="6" id="KW-1185">Reference proteome</keyword>
<dbReference type="AlphaFoldDB" id="A0A9X2XPV9"/>
<dbReference type="Gene3D" id="1.10.10.60">
    <property type="entry name" value="Homeodomain-like"/>
    <property type="match status" value="2"/>
</dbReference>
<dbReference type="EMBL" id="JAOTIF010000032">
    <property type="protein sequence ID" value="MCU7552313.1"/>
    <property type="molecule type" value="Genomic_DNA"/>
</dbReference>
<dbReference type="PANTHER" id="PTHR43280:SF29">
    <property type="entry name" value="ARAC-FAMILY TRANSCRIPTIONAL REGULATOR"/>
    <property type="match status" value="1"/>
</dbReference>
<dbReference type="PROSITE" id="PS01124">
    <property type="entry name" value="HTH_ARAC_FAMILY_2"/>
    <property type="match status" value="1"/>
</dbReference>
<dbReference type="PRINTS" id="PR00032">
    <property type="entry name" value="HTHARAC"/>
</dbReference>
<dbReference type="GO" id="GO:0043565">
    <property type="term" value="F:sequence-specific DNA binding"/>
    <property type="evidence" value="ECO:0007669"/>
    <property type="project" value="InterPro"/>
</dbReference>
<keyword evidence="3" id="KW-0804">Transcription</keyword>
<evidence type="ECO:0000256" key="2">
    <source>
        <dbReference type="ARBA" id="ARBA00023125"/>
    </source>
</evidence>
<feature type="domain" description="HTH araC/xylS-type" evidence="4">
    <location>
        <begin position="33"/>
        <end position="141"/>
    </location>
</feature>
<comment type="caution">
    <text evidence="5">The sequence shown here is derived from an EMBL/GenBank/DDBJ whole genome shotgun (WGS) entry which is preliminary data.</text>
</comment>
<dbReference type="InterPro" id="IPR009057">
    <property type="entry name" value="Homeodomain-like_sf"/>
</dbReference>
<keyword evidence="1" id="KW-0805">Transcription regulation</keyword>
<dbReference type="SUPFAM" id="SSF46689">
    <property type="entry name" value="Homeodomain-like"/>
    <property type="match status" value="1"/>
</dbReference>
<reference evidence="5" key="1">
    <citation type="submission" date="2022-09" db="EMBL/GenBank/DDBJ databases">
        <authorList>
            <person name="Yuan C."/>
            <person name="Ke Z."/>
        </authorList>
    </citation>
    <scope>NUCLEOTIDE SEQUENCE</scope>
    <source>
        <strain evidence="5">LB-8</strain>
    </source>
</reference>
<proteinExistence type="predicted"/>
<sequence>MKKKNFFSYLLSLLGEKRRIKNIEVRLGGESIDELKCRLESLMERERPYLRGGYHIKELADDLQIPVYKLSAFINQVYGMRFTDYMNKFRTKYCEELMKTDLSATSNLKELAYKCGFSNRNSFTAAFKKFTGQKPSVYLRRLLIFSGWFLFHFNQLLPI</sequence>